<dbReference type="HOGENOM" id="CLU_1164750_0_0_0"/>
<name>Q0EXW5_9PROT</name>
<dbReference type="STRING" id="314344.AL013_00725"/>
<dbReference type="OrthoDB" id="5295624at2"/>
<dbReference type="Proteomes" id="UP000005297">
    <property type="component" value="Unassembled WGS sequence"/>
</dbReference>
<gene>
    <name evidence="1" type="ORF">SPV1_00617</name>
</gene>
<evidence type="ECO:0008006" key="3">
    <source>
        <dbReference type="Google" id="ProtNLM"/>
    </source>
</evidence>
<dbReference type="AlphaFoldDB" id="Q0EXW5"/>
<reference evidence="1 2" key="1">
    <citation type="submission" date="2006-09" db="EMBL/GenBank/DDBJ databases">
        <authorList>
            <person name="Emerson D."/>
            <person name="Ferriera S."/>
            <person name="Johnson J."/>
            <person name="Kravitz S."/>
            <person name="Halpern A."/>
            <person name="Remington K."/>
            <person name="Beeson K."/>
            <person name="Tran B."/>
            <person name="Rogers Y.-H."/>
            <person name="Friedman R."/>
            <person name="Venter J.C."/>
        </authorList>
    </citation>
    <scope>NUCLEOTIDE SEQUENCE [LARGE SCALE GENOMIC DNA]</scope>
    <source>
        <strain evidence="1 2">PV-1</strain>
    </source>
</reference>
<keyword evidence="2" id="KW-1185">Reference proteome</keyword>
<protein>
    <recommendedName>
        <fullName evidence="3">SPOR domain-containing protein</fullName>
    </recommendedName>
</protein>
<comment type="caution">
    <text evidence="1">The sequence shown here is derived from an EMBL/GenBank/DDBJ whole genome shotgun (WGS) entry which is preliminary data.</text>
</comment>
<proteinExistence type="predicted"/>
<dbReference type="EMBL" id="AATS01000012">
    <property type="protein sequence ID" value="EAU54087.1"/>
    <property type="molecule type" value="Genomic_DNA"/>
</dbReference>
<accession>Q0EXW5</accession>
<organism evidence="1 2">
    <name type="scientific">Mariprofundus ferrooxydans PV-1</name>
    <dbReference type="NCBI Taxonomy" id="314345"/>
    <lineage>
        <taxon>Bacteria</taxon>
        <taxon>Pseudomonadati</taxon>
        <taxon>Pseudomonadota</taxon>
        <taxon>Candidatius Mariprofundia</taxon>
        <taxon>Mariprofundales</taxon>
        <taxon>Mariprofundaceae</taxon>
        <taxon>Mariprofundus</taxon>
    </lineage>
</organism>
<evidence type="ECO:0000313" key="2">
    <source>
        <dbReference type="Proteomes" id="UP000005297"/>
    </source>
</evidence>
<sequence>MFSFSPANAMIKRLPTILILCLLAVLAWFLWQKPAAAPDQQAVRTAMPEMPKQAKAGDEQHLQLWRVVTRRLVSRASVNTLDARLHQMGLTPIELSMEEEVTVHAFDDATLYKTREEASVAAQLWKEKGFDVNLIKVDDTTYMLGLGRLYQEKHALLLQQKLKQTGMAYRYQRRAVPVTTWRFTFAASDRADAQQLWQQLENSGVLMPVLMTEVQFQQLYGALVLKPHPATGGGTTIR</sequence>
<evidence type="ECO:0000313" key="1">
    <source>
        <dbReference type="EMBL" id="EAU54087.1"/>
    </source>
</evidence>
<dbReference type="InParanoid" id="Q0EXW5"/>